<dbReference type="CDD" id="cd09854">
    <property type="entry name" value="PIN_VapC-like"/>
    <property type="match status" value="1"/>
</dbReference>
<keyword evidence="4" id="KW-1185">Reference proteome</keyword>
<dbReference type="AlphaFoldDB" id="A0A9N7JNU7"/>
<name>A0A9N7JNU7_CLOSE</name>
<evidence type="ECO:0008006" key="5">
    <source>
        <dbReference type="Google" id="ProtNLM"/>
    </source>
</evidence>
<dbReference type="GeneID" id="303561669"/>
<evidence type="ECO:0000313" key="2">
    <source>
        <dbReference type="EMBL" id="USS01929.1"/>
    </source>
</evidence>
<evidence type="ECO:0000313" key="3">
    <source>
        <dbReference type="Proteomes" id="UP000280586"/>
    </source>
</evidence>
<dbReference type="EMBL" id="CP023671">
    <property type="protein sequence ID" value="AYE35330.1"/>
    <property type="molecule type" value="Genomic_DNA"/>
</dbReference>
<reference evidence="1 3" key="1">
    <citation type="submission" date="2017-09" db="EMBL/GenBank/DDBJ databases">
        <authorList>
            <person name="Thomas P."/>
            <person name="Seyboldt C."/>
        </authorList>
    </citation>
    <scope>NUCLEOTIDE SEQUENCE [LARGE SCALE GENOMIC DNA]</scope>
    <source>
        <strain evidence="1 3">DSM 7534</strain>
    </source>
</reference>
<protein>
    <recommendedName>
        <fullName evidence="5">PIN domain-containing protein</fullName>
    </recommendedName>
</protein>
<accession>A0A9N7JNU7</accession>
<dbReference type="EMBL" id="CP099799">
    <property type="protein sequence ID" value="USS01929.1"/>
    <property type="molecule type" value="Genomic_DNA"/>
</dbReference>
<proteinExistence type="predicted"/>
<dbReference type="Proteomes" id="UP000280586">
    <property type="component" value="Chromosome"/>
</dbReference>
<organism evidence="1 3">
    <name type="scientific">Clostridium septicum</name>
    <dbReference type="NCBI Taxonomy" id="1504"/>
    <lineage>
        <taxon>Bacteria</taxon>
        <taxon>Bacillati</taxon>
        <taxon>Bacillota</taxon>
        <taxon>Clostridia</taxon>
        <taxon>Eubacteriales</taxon>
        <taxon>Clostridiaceae</taxon>
        <taxon>Clostridium</taxon>
    </lineage>
</organism>
<reference evidence="2" key="2">
    <citation type="submission" date="2022-06" db="EMBL/GenBank/DDBJ databases">
        <authorList>
            <person name="Holder M.E."/>
            <person name="Ajami N.J."/>
            <person name="Petrosino J.F."/>
        </authorList>
    </citation>
    <scope>NUCLEOTIDE SEQUENCE</scope>
    <source>
        <strain evidence="2">RMA 8861</strain>
    </source>
</reference>
<evidence type="ECO:0000313" key="1">
    <source>
        <dbReference type="EMBL" id="AYE35330.1"/>
    </source>
</evidence>
<evidence type="ECO:0000313" key="4">
    <source>
        <dbReference type="Proteomes" id="UP001055437"/>
    </source>
</evidence>
<dbReference type="Proteomes" id="UP001055437">
    <property type="component" value="Chromosome"/>
</dbReference>
<dbReference type="KEGG" id="csep:CP523_13335"/>
<gene>
    <name evidence="1" type="ORF">CP523_13335</name>
    <name evidence="2" type="ORF">NH397_05730</name>
</gene>
<dbReference type="RefSeq" id="WP_066677511.1">
    <property type="nucleotide sequence ID" value="NZ_CABMIZ010000028.1"/>
</dbReference>
<sequence length="203" mass="23696">MVVLSEDEKNIPICDTNILISFGLSDFIGEFIDFNKKIFVADNVLLELERKFNRNTEYSYLLQNVKNNENINVINKDEYFTEDRILVMNASLNQYKLIEDCLLTGDLCPDSGEFISAIYAANLEIRKFITNDLKFINKYKDEFIFKGLSFINMTQVLDKIIGKEKRKGVVLDINRKSKEMEDTLTKEKVLEKFEKWSLKLSCI</sequence>